<gene>
    <name evidence="1" type="ORF">PBS003_LOCUS2550</name>
</gene>
<dbReference type="Proteomes" id="UP001160483">
    <property type="component" value="Unassembled WGS sequence"/>
</dbReference>
<protein>
    <submittedName>
        <fullName evidence="1">Uncharacterized protein</fullName>
    </submittedName>
</protein>
<comment type="caution">
    <text evidence="1">The sequence shown here is derived from an EMBL/GenBank/DDBJ whole genome shotgun (WGS) entry which is preliminary data.</text>
</comment>
<sequence length="84" mass="9462">MLFKEGLKLFEVSDVVVLDDNTNVCAKNLMGYPSELKMPAGTKEYYTVTPAEERTYFPGRCAYVILQKEDARPLCLGTFGVLVY</sequence>
<evidence type="ECO:0000313" key="2">
    <source>
        <dbReference type="Proteomes" id="UP001160483"/>
    </source>
</evidence>
<evidence type="ECO:0000313" key="1">
    <source>
        <dbReference type="EMBL" id="CAH0475740.1"/>
    </source>
</evidence>
<name>A0AAU9KT67_9STRA</name>
<reference evidence="1" key="1">
    <citation type="submission" date="2021-11" db="EMBL/GenBank/DDBJ databases">
        <authorList>
            <person name="Islam A."/>
            <person name="Islam S."/>
            <person name="Flora M.S."/>
            <person name="Rahman M."/>
            <person name="Ziaur R.M."/>
            <person name="Epstein J.H."/>
            <person name="Hassan M."/>
            <person name="Klassen M."/>
            <person name="Woodard K."/>
            <person name="Webb A."/>
            <person name="Webby R.J."/>
            <person name="El Zowalaty M.E."/>
        </authorList>
    </citation>
    <scope>NUCLEOTIDE SEQUENCE</scope>
    <source>
        <strain evidence="1">Pbs3</strain>
    </source>
</reference>
<dbReference type="AlphaFoldDB" id="A0AAU9KT67"/>
<dbReference type="EMBL" id="CAKKTJ010000131">
    <property type="protein sequence ID" value="CAH0475740.1"/>
    <property type="molecule type" value="Genomic_DNA"/>
</dbReference>
<accession>A0AAU9KT67</accession>
<organism evidence="1 2">
    <name type="scientific">Peronospora belbahrii</name>
    <dbReference type="NCBI Taxonomy" id="622444"/>
    <lineage>
        <taxon>Eukaryota</taxon>
        <taxon>Sar</taxon>
        <taxon>Stramenopiles</taxon>
        <taxon>Oomycota</taxon>
        <taxon>Peronosporomycetes</taxon>
        <taxon>Peronosporales</taxon>
        <taxon>Peronosporaceae</taxon>
        <taxon>Peronospora</taxon>
    </lineage>
</organism>
<proteinExistence type="predicted"/>